<dbReference type="EMBL" id="FOJA01000001">
    <property type="protein sequence ID" value="SEW11528.1"/>
    <property type="molecule type" value="Genomic_DNA"/>
</dbReference>
<dbReference type="STRING" id="355548.SAMN04487945_1553"/>
<proteinExistence type="predicted"/>
<evidence type="ECO:0000313" key="4">
    <source>
        <dbReference type="Proteomes" id="UP000198518"/>
    </source>
</evidence>
<dbReference type="InterPro" id="IPR036388">
    <property type="entry name" value="WH-like_DNA-bd_sf"/>
</dbReference>
<dbReference type="Pfam" id="PF17726">
    <property type="entry name" value="DpnI_C"/>
    <property type="match status" value="1"/>
</dbReference>
<evidence type="ECO:0000259" key="2">
    <source>
        <dbReference type="Pfam" id="PF17726"/>
    </source>
</evidence>
<dbReference type="Proteomes" id="UP000198518">
    <property type="component" value="Unassembled WGS sequence"/>
</dbReference>
<gene>
    <name evidence="3" type="ORF">SAMN04487945_1553</name>
</gene>
<sequence length="231" mass="26283">MSRWRRVVRRELARYRDDTGWRVVELQELYGQLGPVLQAEFPDNNNPEAKLRQILQQLAERGEVEFVDGDGTYRIGDLAETAGKSVSDAADPGEGWTYEAREYETTVGARSLPAAFREAVLSRYDTRCPVSGVDHPRLLDVAHVLSWSGHESLRTDPTNVVALDKTHHAAFDAGLYTLDADLRLRVSPDFETDSDVLQRTLLDRDGDRVDIDADLLDPTYLERRNRALDWW</sequence>
<dbReference type="Gene3D" id="1.10.10.10">
    <property type="entry name" value="Winged helix-like DNA-binding domain superfamily/Winged helix DNA-binding domain"/>
    <property type="match status" value="1"/>
</dbReference>
<evidence type="ECO:0000313" key="3">
    <source>
        <dbReference type="EMBL" id="SEW11528.1"/>
    </source>
</evidence>
<dbReference type="OrthoDB" id="11472at2157"/>
<dbReference type="AlphaFoldDB" id="A0A1I0PBK9"/>
<evidence type="ECO:0000259" key="1">
    <source>
        <dbReference type="Pfam" id="PF13391"/>
    </source>
</evidence>
<protein>
    <submittedName>
        <fullName evidence="3">Dam-replacing family protein</fullName>
    </submittedName>
</protein>
<keyword evidence="4" id="KW-1185">Reference proteome</keyword>
<organism evidence="3 4">
    <name type="scientific">Halobacterium jilantaiense</name>
    <dbReference type="NCBI Taxonomy" id="355548"/>
    <lineage>
        <taxon>Archaea</taxon>
        <taxon>Methanobacteriati</taxon>
        <taxon>Methanobacteriota</taxon>
        <taxon>Stenosarchaea group</taxon>
        <taxon>Halobacteria</taxon>
        <taxon>Halobacteriales</taxon>
        <taxon>Halobacteriaceae</taxon>
        <taxon>Halobacterium</taxon>
    </lineage>
</organism>
<name>A0A1I0PBK9_9EURY</name>
<feature type="domain" description="Dam-replacing protein HTH" evidence="2">
    <location>
        <begin position="26"/>
        <end position="74"/>
    </location>
</feature>
<feature type="domain" description="HNH nuclease" evidence="1">
    <location>
        <begin position="128"/>
        <end position="178"/>
    </location>
</feature>
<dbReference type="Pfam" id="PF13391">
    <property type="entry name" value="HNH_2"/>
    <property type="match status" value="1"/>
</dbReference>
<dbReference type="RefSeq" id="WP_089668759.1">
    <property type="nucleotide sequence ID" value="NZ_FOJA01000001.1"/>
</dbReference>
<accession>A0A1I0PBK9</accession>
<dbReference type="InterPro" id="IPR041368">
    <property type="entry name" value="DRP_C"/>
</dbReference>
<dbReference type="InterPro" id="IPR003615">
    <property type="entry name" value="HNH_nuc"/>
</dbReference>
<reference evidence="3 4" key="1">
    <citation type="submission" date="2016-10" db="EMBL/GenBank/DDBJ databases">
        <authorList>
            <person name="de Groot N.N."/>
        </authorList>
    </citation>
    <scope>NUCLEOTIDE SEQUENCE [LARGE SCALE GENOMIC DNA]</scope>
    <source>
        <strain evidence="3 4">CGMCC 1.5337</strain>
    </source>
</reference>